<sequence>MAMELRVRRARVEDARVLAELRWAFKREDHEGPAPAERPVAEAEEWLRERLGGGRWPVWVVESEGAVRGHVFLHLVERVPEPFADNDPLGYVTNFYVAPPFRNRGAGAALLAAVDAYAQQAGLNTLIVWPSERSAPLYRRSGFRSPEELLERPVNP</sequence>
<dbReference type="GO" id="GO:0016747">
    <property type="term" value="F:acyltransferase activity, transferring groups other than amino-acyl groups"/>
    <property type="evidence" value="ECO:0007669"/>
    <property type="project" value="InterPro"/>
</dbReference>
<dbReference type="InterPro" id="IPR000182">
    <property type="entry name" value="GNAT_dom"/>
</dbReference>
<keyword evidence="1" id="KW-0808">Transferase</keyword>
<dbReference type="AlphaFoldDB" id="A0A066YI57"/>
<evidence type="ECO:0000256" key="2">
    <source>
        <dbReference type="ARBA" id="ARBA00023315"/>
    </source>
</evidence>
<dbReference type="eggNOG" id="COG0454">
    <property type="taxonomic scope" value="Bacteria"/>
</dbReference>
<evidence type="ECO:0000259" key="3">
    <source>
        <dbReference type="PROSITE" id="PS51186"/>
    </source>
</evidence>
<dbReference type="Gene3D" id="3.40.630.30">
    <property type="match status" value="1"/>
</dbReference>
<gene>
    <name evidence="4" type="ORF">KCH_73320</name>
</gene>
<dbReference type="PANTHER" id="PTHR43877">
    <property type="entry name" value="AMINOALKYLPHOSPHONATE N-ACETYLTRANSFERASE-RELATED-RELATED"/>
    <property type="match status" value="1"/>
</dbReference>
<dbReference type="Pfam" id="PF00583">
    <property type="entry name" value="Acetyltransf_1"/>
    <property type="match status" value="1"/>
</dbReference>
<dbReference type="PATRIC" id="fig|1348663.4.peg.7087"/>
<dbReference type="HOGENOM" id="CLU_013985_35_1_11"/>
<name>A0A066YI57_9ACTN</name>
<proteinExistence type="predicted"/>
<dbReference type="PROSITE" id="PS51186">
    <property type="entry name" value="GNAT"/>
    <property type="match status" value="1"/>
</dbReference>
<dbReference type="OrthoDB" id="4936934at2"/>
<keyword evidence="5" id="KW-1185">Reference proteome</keyword>
<dbReference type="SUPFAM" id="SSF55729">
    <property type="entry name" value="Acyl-CoA N-acyltransferases (Nat)"/>
    <property type="match status" value="1"/>
</dbReference>
<dbReference type="PANTHER" id="PTHR43877:SF1">
    <property type="entry name" value="ACETYLTRANSFERASE"/>
    <property type="match status" value="1"/>
</dbReference>
<comment type="caution">
    <text evidence="4">The sequence shown here is derived from an EMBL/GenBank/DDBJ whole genome shotgun (WGS) entry which is preliminary data.</text>
</comment>
<keyword evidence="2" id="KW-0012">Acyltransferase</keyword>
<organism evidence="4 5">
    <name type="scientific">Kitasatospora cheerisanensis KCTC 2395</name>
    <dbReference type="NCBI Taxonomy" id="1348663"/>
    <lineage>
        <taxon>Bacteria</taxon>
        <taxon>Bacillati</taxon>
        <taxon>Actinomycetota</taxon>
        <taxon>Actinomycetes</taxon>
        <taxon>Kitasatosporales</taxon>
        <taxon>Streptomycetaceae</taxon>
        <taxon>Kitasatospora</taxon>
    </lineage>
</organism>
<feature type="domain" description="N-acetyltransferase" evidence="3">
    <location>
        <begin position="5"/>
        <end position="156"/>
    </location>
</feature>
<dbReference type="RefSeq" id="WP_035869776.1">
    <property type="nucleotide sequence ID" value="NZ_KK853997.1"/>
</dbReference>
<dbReference type="InterPro" id="IPR016181">
    <property type="entry name" value="Acyl_CoA_acyltransferase"/>
</dbReference>
<dbReference type="Proteomes" id="UP000027178">
    <property type="component" value="Unassembled WGS sequence"/>
</dbReference>
<protein>
    <recommendedName>
        <fullName evidence="3">N-acetyltransferase domain-containing protein</fullName>
    </recommendedName>
</protein>
<dbReference type="InterPro" id="IPR050832">
    <property type="entry name" value="Bact_Acetyltransf"/>
</dbReference>
<accession>A0A066YI57</accession>
<reference evidence="4 5" key="1">
    <citation type="submission" date="2014-05" db="EMBL/GenBank/DDBJ databases">
        <title>Draft Genome Sequence of Kitasatospora cheerisanensis KCTC 2395.</title>
        <authorList>
            <person name="Nam D.H."/>
        </authorList>
    </citation>
    <scope>NUCLEOTIDE SEQUENCE [LARGE SCALE GENOMIC DNA]</scope>
    <source>
        <strain evidence="4 5">KCTC 2395</strain>
    </source>
</reference>
<dbReference type="EMBL" id="JNBY01000159">
    <property type="protein sequence ID" value="KDN80842.1"/>
    <property type="molecule type" value="Genomic_DNA"/>
</dbReference>
<evidence type="ECO:0000313" key="4">
    <source>
        <dbReference type="EMBL" id="KDN80842.1"/>
    </source>
</evidence>
<evidence type="ECO:0000313" key="5">
    <source>
        <dbReference type="Proteomes" id="UP000027178"/>
    </source>
</evidence>
<evidence type="ECO:0000256" key="1">
    <source>
        <dbReference type="ARBA" id="ARBA00022679"/>
    </source>
</evidence>